<evidence type="ECO:0000313" key="2">
    <source>
        <dbReference type="EMBL" id="PVH26793.1"/>
    </source>
</evidence>
<sequence length="159" mass="17992">MKLYLGIAGFLMTMISCQQNGSDSHKGDSMNETDSSSTSTHTLNDGHYCYILTEGNNNQDTTKVHFVINTNEVTGEMDWLPYEKDSRKGTVQGNINGEHVDVKWAYMQEGMNDTLHLQFRLTSGMELYQKPLKVNTNNQREETDESADYSVKYAAVDCK</sequence>
<reference evidence="2 3" key="1">
    <citation type="submission" date="2018-04" db="EMBL/GenBank/DDBJ databases">
        <title>Sphingobacterium cortibacter sp. nov.</title>
        <authorList>
            <person name="Li Y."/>
        </authorList>
    </citation>
    <scope>NUCLEOTIDE SEQUENCE [LARGE SCALE GENOMIC DNA]</scope>
    <source>
        <strain evidence="2 3">2c-3</strain>
    </source>
</reference>
<dbReference type="OrthoDB" id="794403at2"/>
<feature type="compositionally biased region" description="Polar residues" evidence="1">
    <location>
        <begin position="30"/>
        <end position="40"/>
    </location>
</feature>
<evidence type="ECO:0000313" key="3">
    <source>
        <dbReference type="Proteomes" id="UP000245627"/>
    </source>
</evidence>
<proteinExistence type="predicted"/>
<accession>A0A2T8HN12</accession>
<name>A0A2T8HN12_9SPHI</name>
<organism evidence="2 3">
    <name type="scientific">Sphingobacterium corticibacter</name>
    <dbReference type="NCBI Taxonomy" id="2171749"/>
    <lineage>
        <taxon>Bacteria</taxon>
        <taxon>Pseudomonadati</taxon>
        <taxon>Bacteroidota</taxon>
        <taxon>Sphingobacteriia</taxon>
        <taxon>Sphingobacteriales</taxon>
        <taxon>Sphingobacteriaceae</taxon>
        <taxon>Sphingobacterium</taxon>
    </lineage>
</organism>
<protein>
    <recommendedName>
        <fullName evidence="4">Copper resistance protein NlpE</fullName>
    </recommendedName>
</protein>
<dbReference type="RefSeq" id="WP_116774653.1">
    <property type="nucleotide sequence ID" value="NZ_QDKG01000001.1"/>
</dbReference>
<dbReference type="Proteomes" id="UP000245627">
    <property type="component" value="Unassembled WGS sequence"/>
</dbReference>
<evidence type="ECO:0000256" key="1">
    <source>
        <dbReference type="SAM" id="MobiDB-lite"/>
    </source>
</evidence>
<dbReference type="EMBL" id="QDKG01000001">
    <property type="protein sequence ID" value="PVH26793.1"/>
    <property type="molecule type" value="Genomic_DNA"/>
</dbReference>
<gene>
    <name evidence="2" type="ORF">DC487_04105</name>
</gene>
<evidence type="ECO:0008006" key="4">
    <source>
        <dbReference type="Google" id="ProtNLM"/>
    </source>
</evidence>
<dbReference type="AlphaFoldDB" id="A0A2T8HN12"/>
<feature type="region of interest" description="Disordered" evidence="1">
    <location>
        <begin position="21"/>
        <end position="40"/>
    </location>
</feature>
<dbReference type="PROSITE" id="PS51257">
    <property type="entry name" value="PROKAR_LIPOPROTEIN"/>
    <property type="match status" value="1"/>
</dbReference>
<keyword evidence="3" id="KW-1185">Reference proteome</keyword>
<comment type="caution">
    <text evidence="2">The sequence shown here is derived from an EMBL/GenBank/DDBJ whole genome shotgun (WGS) entry which is preliminary data.</text>
</comment>